<gene>
    <name evidence="6" type="ordered locus">Sked_24170</name>
</gene>
<dbReference type="PANTHER" id="PTHR42788:SF20">
    <property type="entry name" value="ABC TRANSPORTER ATP-BINDING PROTEIN"/>
    <property type="match status" value="1"/>
</dbReference>
<dbReference type="InterPro" id="IPR017871">
    <property type="entry name" value="ABC_transporter-like_CS"/>
</dbReference>
<evidence type="ECO:0000256" key="3">
    <source>
        <dbReference type="ARBA" id="ARBA00022840"/>
    </source>
</evidence>
<dbReference type="CDD" id="cd03293">
    <property type="entry name" value="ABC_NrtD_SsuB_transporters"/>
    <property type="match status" value="1"/>
</dbReference>
<dbReference type="OrthoDB" id="8773773at2"/>
<dbReference type="SUPFAM" id="SSF52540">
    <property type="entry name" value="P-loop containing nucleoside triphosphate hydrolases"/>
    <property type="match status" value="1"/>
</dbReference>
<dbReference type="HOGENOM" id="CLU_000604_1_22_11"/>
<name>D1BJD7_SANKS</name>
<dbReference type="InterPro" id="IPR027417">
    <property type="entry name" value="P-loop_NTPase"/>
</dbReference>
<dbReference type="Gene3D" id="3.40.50.300">
    <property type="entry name" value="P-loop containing nucleotide triphosphate hydrolases"/>
    <property type="match status" value="1"/>
</dbReference>
<dbReference type="Pfam" id="PF00005">
    <property type="entry name" value="ABC_tran"/>
    <property type="match status" value="1"/>
</dbReference>
<dbReference type="SMART" id="SM00382">
    <property type="entry name" value="AAA"/>
    <property type="match status" value="1"/>
</dbReference>
<keyword evidence="1" id="KW-0813">Transport</keyword>
<dbReference type="STRING" id="446469.Sked_24170"/>
<dbReference type="PANTHER" id="PTHR42788">
    <property type="entry name" value="TAURINE IMPORT ATP-BINDING PROTEIN-RELATED"/>
    <property type="match status" value="1"/>
</dbReference>
<dbReference type="eggNOG" id="COG1116">
    <property type="taxonomic scope" value="Bacteria"/>
</dbReference>
<proteinExistence type="predicted"/>
<evidence type="ECO:0000256" key="1">
    <source>
        <dbReference type="ARBA" id="ARBA00022448"/>
    </source>
</evidence>
<keyword evidence="7" id="KW-1185">Reference proteome</keyword>
<dbReference type="InterPro" id="IPR050166">
    <property type="entry name" value="ABC_transporter_ATP-bind"/>
</dbReference>
<keyword evidence="3" id="KW-0067">ATP-binding</keyword>
<feature type="region of interest" description="Disordered" evidence="4">
    <location>
        <begin position="1"/>
        <end position="45"/>
    </location>
</feature>
<dbReference type="RefSeq" id="WP_012867400.1">
    <property type="nucleotide sequence ID" value="NC_013521.1"/>
</dbReference>
<dbReference type="InterPro" id="IPR003439">
    <property type="entry name" value="ABC_transporter-like_ATP-bd"/>
</dbReference>
<reference evidence="6 7" key="1">
    <citation type="journal article" date="2009" name="Stand. Genomic Sci.">
        <title>Complete genome sequence of Sanguibacter keddieii type strain (ST-74).</title>
        <authorList>
            <person name="Ivanova N."/>
            <person name="Sikorski J."/>
            <person name="Sims D."/>
            <person name="Brettin T."/>
            <person name="Detter J.C."/>
            <person name="Han C."/>
            <person name="Lapidus A."/>
            <person name="Copeland A."/>
            <person name="Glavina Del Rio T."/>
            <person name="Nolan M."/>
            <person name="Chen F."/>
            <person name="Lucas S."/>
            <person name="Tice H."/>
            <person name="Cheng J.F."/>
            <person name="Bruce D."/>
            <person name="Goodwin L."/>
            <person name="Pitluck S."/>
            <person name="Pati A."/>
            <person name="Mavromatis K."/>
            <person name="Chen A."/>
            <person name="Palaniappan K."/>
            <person name="D'haeseleer P."/>
            <person name="Chain P."/>
            <person name="Bristow J."/>
            <person name="Eisen J.A."/>
            <person name="Markowitz V."/>
            <person name="Hugenholtz P."/>
            <person name="Goker M."/>
            <person name="Pukall R."/>
            <person name="Klenk H.P."/>
            <person name="Kyrpides N.C."/>
        </authorList>
    </citation>
    <scope>NUCLEOTIDE SEQUENCE [LARGE SCALE GENOMIC DNA]</scope>
    <source>
        <strain evidence="7">ATCC 51767 / DSM 10542 / NCFB 3025 / ST-74</strain>
    </source>
</reference>
<dbReference type="Proteomes" id="UP000000322">
    <property type="component" value="Chromosome"/>
</dbReference>
<dbReference type="AlphaFoldDB" id="D1BJD7"/>
<evidence type="ECO:0000256" key="4">
    <source>
        <dbReference type="SAM" id="MobiDB-lite"/>
    </source>
</evidence>
<organism evidence="6 7">
    <name type="scientific">Sanguibacter keddieii (strain ATCC 51767 / DSM 10542 / NCFB 3025 / ST-74)</name>
    <dbReference type="NCBI Taxonomy" id="446469"/>
    <lineage>
        <taxon>Bacteria</taxon>
        <taxon>Bacillati</taxon>
        <taxon>Actinomycetota</taxon>
        <taxon>Actinomycetes</taxon>
        <taxon>Micrococcales</taxon>
        <taxon>Sanguibacteraceae</taxon>
        <taxon>Sanguibacter</taxon>
    </lineage>
</organism>
<dbReference type="GO" id="GO:0005524">
    <property type="term" value="F:ATP binding"/>
    <property type="evidence" value="ECO:0007669"/>
    <property type="project" value="UniProtKB-KW"/>
</dbReference>
<evidence type="ECO:0000256" key="2">
    <source>
        <dbReference type="ARBA" id="ARBA00022741"/>
    </source>
</evidence>
<sequence>MTQPEARPTSVAPADTSLPADSALPAGTAPSASSSSSSSTTTSTASAVRVDSVSRVFGRGTSQVVALDDVSLTVAPGEFVSLIGPSGCGKSTLLRLVADLDQPTSGTVEVFGRPARQARLSREYGIAFQQAGLLPWRTVRANVELPLTLSGTGRGARRERVDHLLDLVGLADFADRFPDQLSGGMQQRVAIARSLAEEPSLLLMDEPFGALDEMTREHLQTQLLRICAETRAAVVFVTHSIPEAVFLSDTVVVMSPRPGRIREIVDVGLDRAGIAPATAVSTAAEDAVGDDLRTADAFVDAVARVRTALHGDLAAAGGSATRAPAGVDQR</sequence>
<evidence type="ECO:0000259" key="5">
    <source>
        <dbReference type="PROSITE" id="PS50893"/>
    </source>
</evidence>
<dbReference type="GO" id="GO:0016887">
    <property type="term" value="F:ATP hydrolysis activity"/>
    <property type="evidence" value="ECO:0007669"/>
    <property type="project" value="InterPro"/>
</dbReference>
<dbReference type="KEGG" id="ske:Sked_24170"/>
<feature type="compositionally biased region" description="Low complexity" evidence="4">
    <location>
        <begin position="22"/>
        <end position="45"/>
    </location>
</feature>
<accession>D1BJD7</accession>
<dbReference type="EMBL" id="CP001819">
    <property type="protein sequence ID" value="ACZ22331.1"/>
    <property type="molecule type" value="Genomic_DNA"/>
</dbReference>
<feature type="domain" description="ABC transporter" evidence="5">
    <location>
        <begin position="48"/>
        <end position="281"/>
    </location>
</feature>
<evidence type="ECO:0000313" key="7">
    <source>
        <dbReference type="Proteomes" id="UP000000322"/>
    </source>
</evidence>
<protein>
    <submittedName>
        <fullName evidence="6">ABC-type nitrate/sulfonate/bicarbonate transport system, ATPase component</fullName>
    </submittedName>
</protein>
<dbReference type="PROSITE" id="PS00211">
    <property type="entry name" value="ABC_TRANSPORTER_1"/>
    <property type="match status" value="1"/>
</dbReference>
<dbReference type="PROSITE" id="PS50893">
    <property type="entry name" value="ABC_TRANSPORTER_2"/>
    <property type="match status" value="1"/>
</dbReference>
<dbReference type="InterPro" id="IPR003593">
    <property type="entry name" value="AAA+_ATPase"/>
</dbReference>
<keyword evidence="2" id="KW-0547">Nucleotide-binding</keyword>
<evidence type="ECO:0000313" key="6">
    <source>
        <dbReference type="EMBL" id="ACZ22331.1"/>
    </source>
</evidence>